<protein>
    <submittedName>
        <fullName evidence="4">Nucleoside hydrolase</fullName>
    </submittedName>
</protein>
<evidence type="ECO:0000259" key="3">
    <source>
        <dbReference type="Pfam" id="PF01156"/>
    </source>
</evidence>
<dbReference type="Gene3D" id="3.90.245.10">
    <property type="entry name" value="Ribonucleoside hydrolase-like"/>
    <property type="match status" value="1"/>
</dbReference>
<dbReference type="Pfam" id="PF01156">
    <property type="entry name" value="IU_nuc_hydro"/>
    <property type="match status" value="1"/>
</dbReference>
<dbReference type="EMBL" id="JAUQYP010000001">
    <property type="protein sequence ID" value="MDO8106750.1"/>
    <property type="molecule type" value="Genomic_DNA"/>
</dbReference>
<proteinExistence type="predicted"/>
<sequence>MTTRLILDCDTGTDDAVAIMLAATHPDLELVGVTTVNGNVQVEYCTENTLRVLDHVGRSDVPVHEGMDRPIVRTDFPVPRDAALNPNSSIHGRELPLPPATTRKQDVGAVEFLVETYRRTTQEITLVPVGPLSNIAAALAVEPGLVDAVPEVVIMGGGNVKGNATPSAEFNIWADPEAAATVLAAGFRRVTLVPLDATHQALVSQAQCDELRALGTTAGEAAATLIERRITGYDSTQPMATTHSAPVHDALCVAYLLDRDVVDLHHRHVDVETAGRLTVGRTVMDLYFRGHQEPNCHVALGADPDRFFAILRDTFARAV</sequence>
<dbReference type="PANTHER" id="PTHR12304">
    <property type="entry name" value="INOSINE-URIDINE PREFERRING NUCLEOSIDE HYDROLASE"/>
    <property type="match status" value="1"/>
</dbReference>
<evidence type="ECO:0000256" key="1">
    <source>
        <dbReference type="ARBA" id="ARBA00022801"/>
    </source>
</evidence>
<keyword evidence="5" id="KW-1185">Reference proteome</keyword>
<dbReference type="InterPro" id="IPR015910">
    <property type="entry name" value="I/U_nuclsd_hydro_CS"/>
</dbReference>
<dbReference type="InterPro" id="IPR001910">
    <property type="entry name" value="Inosine/uridine_hydrolase_dom"/>
</dbReference>
<evidence type="ECO:0000313" key="4">
    <source>
        <dbReference type="EMBL" id="MDO8106750.1"/>
    </source>
</evidence>
<dbReference type="GO" id="GO:0016787">
    <property type="term" value="F:hydrolase activity"/>
    <property type="evidence" value="ECO:0007669"/>
    <property type="project" value="UniProtKB-KW"/>
</dbReference>
<dbReference type="RefSeq" id="WP_304600395.1">
    <property type="nucleotide sequence ID" value="NZ_JAUQYP010000001.1"/>
</dbReference>
<evidence type="ECO:0000256" key="2">
    <source>
        <dbReference type="ARBA" id="ARBA00023295"/>
    </source>
</evidence>
<dbReference type="PANTHER" id="PTHR12304:SF4">
    <property type="entry name" value="URIDINE NUCLEOSIDASE"/>
    <property type="match status" value="1"/>
</dbReference>
<keyword evidence="2" id="KW-0326">Glycosidase</keyword>
<dbReference type="SUPFAM" id="SSF53590">
    <property type="entry name" value="Nucleoside hydrolase"/>
    <property type="match status" value="1"/>
</dbReference>
<dbReference type="PROSITE" id="PS01247">
    <property type="entry name" value="IUNH"/>
    <property type="match status" value="1"/>
</dbReference>
<dbReference type="InterPro" id="IPR023186">
    <property type="entry name" value="IUNH"/>
</dbReference>
<comment type="caution">
    <text evidence="4">The sequence shown here is derived from an EMBL/GenBank/DDBJ whole genome shotgun (WGS) entry which is preliminary data.</text>
</comment>
<evidence type="ECO:0000313" key="5">
    <source>
        <dbReference type="Proteomes" id="UP001232536"/>
    </source>
</evidence>
<gene>
    <name evidence="4" type="ORF">Q6348_06005</name>
</gene>
<name>A0ABT9D879_9CELL</name>
<keyword evidence="1 4" id="KW-0378">Hydrolase</keyword>
<dbReference type="Proteomes" id="UP001232536">
    <property type="component" value="Unassembled WGS sequence"/>
</dbReference>
<reference evidence="4 5" key="1">
    <citation type="submission" date="2023-07" db="EMBL/GenBank/DDBJ databases">
        <title>Description of novel actinomycetes strains, isolated from tidal flat sediment.</title>
        <authorList>
            <person name="Lu C."/>
        </authorList>
    </citation>
    <scope>NUCLEOTIDE SEQUENCE [LARGE SCALE GENOMIC DNA]</scope>
    <source>
        <strain evidence="4 5">SYSU T00b441</strain>
    </source>
</reference>
<feature type="domain" description="Inosine/uridine-preferring nucleoside hydrolase" evidence="3">
    <location>
        <begin position="5"/>
        <end position="308"/>
    </location>
</feature>
<accession>A0ABT9D879</accession>
<organism evidence="4 5">
    <name type="scientific">Actinotalea lenta</name>
    <dbReference type="NCBI Taxonomy" id="3064654"/>
    <lineage>
        <taxon>Bacteria</taxon>
        <taxon>Bacillati</taxon>
        <taxon>Actinomycetota</taxon>
        <taxon>Actinomycetes</taxon>
        <taxon>Micrococcales</taxon>
        <taxon>Cellulomonadaceae</taxon>
        <taxon>Actinotalea</taxon>
    </lineage>
</organism>
<dbReference type="InterPro" id="IPR036452">
    <property type="entry name" value="Ribo_hydro-like"/>
</dbReference>